<name>A0A5B0NIU1_PUCGR</name>
<keyword evidence="1" id="KW-0732">Signal</keyword>
<reference evidence="2 3" key="1">
    <citation type="submission" date="2019-05" db="EMBL/GenBank/DDBJ databases">
        <title>Emergence of the Ug99 lineage of the wheat stem rust pathogen through somatic hybridization.</title>
        <authorList>
            <person name="Li F."/>
            <person name="Upadhyaya N.M."/>
            <person name="Sperschneider J."/>
            <person name="Matny O."/>
            <person name="Nguyen-Phuc H."/>
            <person name="Mago R."/>
            <person name="Raley C."/>
            <person name="Miller M.E."/>
            <person name="Silverstein K.A.T."/>
            <person name="Henningsen E."/>
            <person name="Hirsch C.D."/>
            <person name="Visser B."/>
            <person name="Pretorius Z.A."/>
            <person name="Steffenson B.J."/>
            <person name="Schwessinger B."/>
            <person name="Dodds P.N."/>
            <person name="Figueroa M."/>
        </authorList>
    </citation>
    <scope>NUCLEOTIDE SEQUENCE [LARGE SCALE GENOMIC DNA]</scope>
    <source>
        <strain evidence="2 3">Ug99</strain>
    </source>
</reference>
<comment type="caution">
    <text evidence="2">The sequence shown here is derived from an EMBL/GenBank/DDBJ whole genome shotgun (WGS) entry which is preliminary data.</text>
</comment>
<dbReference type="Proteomes" id="UP000325313">
    <property type="component" value="Unassembled WGS sequence"/>
</dbReference>
<gene>
    <name evidence="2" type="ORF">PGTUg99_018376</name>
</gene>
<protein>
    <submittedName>
        <fullName evidence="2">Uncharacterized protein</fullName>
    </submittedName>
</protein>
<feature type="chain" id="PRO_5022680984" evidence="1">
    <location>
        <begin position="25"/>
        <end position="133"/>
    </location>
</feature>
<dbReference type="AlphaFoldDB" id="A0A5B0NIU1"/>
<dbReference type="EMBL" id="VDEP01000405">
    <property type="protein sequence ID" value="KAA1088673.1"/>
    <property type="molecule type" value="Genomic_DNA"/>
</dbReference>
<evidence type="ECO:0000256" key="1">
    <source>
        <dbReference type="SAM" id="SignalP"/>
    </source>
</evidence>
<organism evidence="2 3">
    <name type="scientific">Puccinia graminis f. sp. tritici</name>
    <dbReference type="NCBI Taxonomy" id="56615"/>
    <lineage>
        <taxon>Eukaryota</taxon>
        <taxon>Fungi</taxon>
        <taxon>Dikarya</taxon>
        <taxon>Basidiomycota</taxon>
        <taxon>Pucciniomycotina</taxon>
        <taxon>Pucciniomycetes</taxon>
        <taxon>Pucciniales</taxon>
        <taxon>Pucciniaceae</taxon>
        <taxon>Puccinia</taxon>
    </lineage>
</organism>
<accession>A0A5B0NIU1</accession>
<feature type="signal peptide" evidence="1">
    <location>
        <begin position="1"/>
        <end position="24"/>
    </location>
</feature>
<evidence type="ECO:0000313" key="3">
    <source>
        <dbReference type="Proteomes" id="UP000325313"/>
    </source>
</evidence>
<evidence type="ECO:0000313" key="2">
    <source>
        <dbReference type="EMBL" id="KAA1088673.1"/>
    </source>
</evidence>
<sequence length="133" mass="15520">MYASYFKMWLLLISPLRLIGRSNCAFPSTEETLELAFKDYDFLLKSRKLSTELSYGDEEYFSWLETGQKISGKHSQDEENIDKSLKEKKLKPKNVQPQEIFTFSFKKYGMASEDFLLNTGVKQRASIQKKPLI</sequence>
<proteinExistence type="predicted"/>